<dbReference type="EMBL" id="CAJVQB010000702">
    <property type="protein sequence ID" value="CAG8502844.1"/>
    <property type="molecule type" value="Genomic_DNA"/>
</dbReference>
<accession>A0ABM8W1S7</accession>
<organism evidence="1 2">
    <name type="scientific">Gigaspora margarita</name>
    <dbReference type="NCBI Taxonomy" id="4874"/>
    <lineage>
        <taxon>Eukaryota</taxon>
        <taxon>Fungi</taxon>
        <taxon>Fungi incertae sedis</taxon>
        <taxon>Mucoromycota</taxon>
        <taxon>Glomeromycotina</taxon>
        <taxon>Glomeromycetes</taxon>
        <taxon>Diversisporales</taxon>
        <taxon>Gigasporaceae</taxon>
        <taxon>Gigaspora</taxon>
    </lineage>
</organism>
<reference evidence="1 2" key="1">
    <citation type="submission" date="2021-06" db="EMBL/GenBank/DDBJ databases">
        <authorList>
            <person name="Kallberg Y."/>
            <person name="Tangrot J."/>
            <person name="Rosling A."/>
        </authorList>
    </citation>
    <scope>NUCLEOTIDE SEQUENCE [LARGE SCALE GENOMIC DNA]</scope>
    <source>
        <strain evidence="1 2">120-4 pot B 10/14</strain>
    </source>
</reference>
<keyword evidence="2" id="KW-1185">Reference proteome</keyword>
<name>A0ABM8W1S7_GIGMA</name>
<proteinExistence type="predicted"/>
<gene>
    <name evidence="1" type="ORF">GMARGA_LOCUS2288</name>
</gene>
<protein>
    <submittedName>
        <fullName evidence="1">9224_t:CDS:1</fullName>
    </submittedName>
</protein>
<dbReference type="Proteomes" id="UP000789901">
    <property type="component" value="Unassembled WGS sequence"/>
</dbReference>
<sequence length="60" mass="6796">MYQIGQIAASAPHFGFQERFVTCQLCLVVVETESGYFEHSLHLKAIDRSSYEVTNEVTIT</sequence>
<evidence type="ECO:0000313" key="2">
    <source>
        <dbReference type="Proteomes" id="UP000789901"/>
    </source>
</evidence>
<comment type="caution">
    <text evidence="1">The sequence shown here is derived from an EMBL/GenBank/DDBJ whole genome shotgun (WGS) entry which is preliminary data.</text>
</comment>
<evidence type="ECO:0000313" key="1">
    <source>
        <dbReference type="EMBL" id="CAG8502844.1"/>
    </source>
</evidence>